<organism evidence="1 2">
    <name type="scientific">Petrolisthes cinctipes</name>
    <name type="common">Flat porcelain crab</name>
    <dbReference type="NCBI Taxonomy" id="88211"/>
    <lineage>
        <taxon>Eukaryota</taxon>
        <taxon>Metazoa</taxon>
        <taxon>Ecdysozoa</taxon>
        <taxon>Arthropoda</taxon>
        <taxon>Crustacea</taxon>
        <taxon>Multicrustacea</taxon>
        <taxon>Malacostraca</taxon>
        <taxon>Eumalacostraca</taxon>
        <taxon>Eucarida</taxon>
        <taxon>Decapoda</taxon>
        <taxon>Pleocyemata</taxon>
        <taxon>Anomura</taxon>
        <taxon>Galatheoidea</taxon>
        <taxon>Porcellanidae</taxon>
        <taxon>Petrolisthes</taxon>
    </lineage>
</organism>
<dbReference type="EMBL" id="JAWQEG010004025">
    <property type="protein sequence ID" value="KAK3863394.1"/>
    <property type="molecule type" value="Genomic_DNA"/>
</dbReference>
<gene>
    <name evidence="1" type="ORF">Pcinc_030844</name>
</gene>
<proteinExistence type="predicted"/>
<evidence type="ECO:0000313" key="1">
    <source>
        <dbReference type="EMBL" id="KAK3863394.1"/>
    </source>
</evidence>
<evidence type="ECO:0000313" key="2">
    <source>
        <dbReference type="Proteomes" id="UP001286313"/>
    </source>
</evidence>
<comment type="caution">
    <text evidence="1">The sequence shown here is derived from an EMBL/GenBank/DDBJ whole genome shotgun (WGS) entry which is preliminary data.</text>
</comment>
<protein>
    <submittedName>
        <fullName evidence="1">Uncharacterized protein</fullName>
    </submittedName>
</protein>
<name>A0AAE1K3W0_PETCI</name>
<sequence length="129" mass="14026">MGASPLIYNTPSISSFGCFTYDLQYTIHGSHPVPGIMLRMNSKRSIAALPAFTSPLGFPSPLQYSYPSIMSRPFTYSSIPSLTNFAGITPYSGIPAFSTYTAASPAMPRDAEMIKIKNNPGHATSYRVY</sequence>
<accession>A0AAE1K3W0</accession>
<keyword evidence="2" id="KW-1185">Reference proteome</keyword>
<reference evidence="1" key="1">
    <citation type="submission" date="2023-10" db="EMBL/GenBank/DDBJ databases">
        <title>Genome assemblies of two species of porcelain crab, Petrolisthes cinctipes and Petrolisthes manimaculis (Anomura: Porcellanidae).</title>
        <authorList>
            <person name="Angst P."/>
        </authorList>
    </citation>
    <scope>NUCLEOTIDE SEQUENCE</scope>
    <source>
        <strain evidence="1">PB745_01</strain>
        <tissue evidence="1">Gill</tissue>
    </source>
</reference>
<dbReference type="AlphaFoldDB" id="A0AAE1K3W0"/>
<dbReference type="Proteomes" id="UP001286313">
    <property type="component" value="Unassembled WGS sequence"/>
</dbReference>